<dbReference type="GO" id="GO:0003676">
    <property type="term" value="F:nucleic acid binding"/>
    <property type="evidence" value="ECO:0007669"/>
    <property type="project" value="InterPro"/>
</dbReference>
<feature type="coiled-coil region" evidence="7">
    <location>
        <begin position="171"/>
        <end position="198"/>
    </location>
</feature>
<dbReference type="Proteomes" id="UP000618051">
    <property type="component" value="Unassembled WGS sequence"/>
</dbReference>
<sequence>MPTLPWAEQQEPCLEPAGLHRDLGEDLALEENKLISDNNLREMERDSILINQHQFILEQIKESQAVLDDYDQMSHLCPNSHLNSRESKTATFTLTNIVPQDCTLNTGQWSAYESRTMPVRTKGCIETCVVSGAVPGTTQVTNGRVNVTSHIWSAACCLVGTNPTRACGAIAENERNKNKMKNLELLELENRLTKLYERGGLIKQTYHKYMDEEASIIKDYNITSEKIGKSQAIDQDYRGALGLDRGHLCPSGHQTGNDSKWATFTLTNIVPQDNDFNQGTWHDYEEVTMPQKTQGCDTTYVLASCLWLGHSEVVKSFTRCPQFFYARTPPRDSLRPRNAARICQVYGNKYRFATLYDRNRRIPVYSAYIYEPGPGDRSDSWFVEPQ</sequence>
<dbReference type="SMART" id="SM00477">
    <property type="entry name" value="NUC"/>
    <property type="match status" value="1"/>
</dbReference>
<evidence type="ECO:0000256" key="1">
    <source>
        <dbReference type="ARBA" id="ARBA00001946"/>
    </source>
</evidence>
<dbReference type="GO" id="GO:0016787">
    <property type="term" value="F:hydrolase activity"/>
    <property type="evidence" value="ECO:0007669"/>
    <property type="project" value="InterPro"/>
</dbReference>
<dbReference type="SUPFAM" id="SSF54060">
    <property type="entry name" value="His-Me finger endonucleases"/>
    <property type="match status" value="3"/>
</dbReference>
<evidence type="ECO:0000256" key="2">
    <source>
        <dbReference type="ARBA" id="ARBA00010052"/>
    </source>
</evidence>
<dbReference type="PROSITE" id="PS01070">
    <property type="entry name" value="NUCLEASE_NON_SPEC"/>
    <property type="match status" value="1"/>
</dbReference>
<comment type="cofactor">
    <cofactor evidence="1">
        <name>Mg(2+)</name>
        <dbReference type="ChEBI" id="CHEBI:18420"/>
    </cofactor>
</comment>
<organism evidence="10">
    <name type="scientific">Lamprotornis superbus</name>
    <dbReference type="NCBI Taxonomy" id="245042"/>
    <lineage>
        <taxon>Eukaryota</taxon>
        <taxon>Metazoa</taxon>
        <taxon>Chordata</taxon>
        <taxon>Craniata</taxon>
        <taxon>Vertebrata</taxon>
        <taxon>Euteleostomi</taxon>
        <taxon>Archelosauria</taxon>
        <taxon>Archosauria</taxon>
        <taxon>Dinosauria</taxon>
        <taxon>Saurischia</taxon>
        <taxon>Theropoda</taxon>
        <taxon>Coelurosauria</taxon>
        <taxon>Aves</taxon>
        <taxon>Neognathae</taxon>
        <taxon>Neoaves</taxon>
        <taxon>Telluraves</taxon>
        <taxon>Australaves</taxon>
        <taxon>Passeriformes</taxon>
        <taxon>Sturnidae</taxon>
        <taxon>Lamprotornis</taxon>
    </lineage>
</organism>
<dbReference type="EMBL" id="JADDUC020000005">
    <property type="protein sequence ID" value="KAI1239528.1"/>
    <property type="molecule type" value="Genomic_DNA"/>
</dbReference>
<gene>
    <name evidence="11" type="ORF">IHE44_0012654</name>
    <name evidence="10" type="ORF">IHE44_002822</name>
</gene>
<dbReference type="InterPro" id="IPR039015">
    <property type="entry name" value="ENDOD1"/>
</dbReference>
<dbReference type="InterPro" id="IPR018524">
    <property type="entry name" value="DNA/RNA_endonuclease_AS"/>
</dbReference>
<feature type="domain" description="ENPP1-3/EXOG-like endonuclease/phosphodiesterase" evidence="8">
    <location>
        <begin position="52"/>
        <end position="203"/>
    </location>
</feature>
<protein>
    <recommendedName>
        <fullName evidence="13">Endonuclease domain-containing 1 protein</fullName>
    </recommendedName>
</protein>
<keyword evidence="7" id="KW-0175">Coiled coil</keyword>
<evidence type="ECO:0000256" key="5">
    <source>
        <dbReference type="ARBA" id="ARBA00022759"/>
    </source>
</evidence>
<keyword evidence="6" id="KW-0460">Magnesium</keyword>
<dbReference type="GO" id="GO:0004519">
    <property type="term" value="F:endonuclease activity"/>
    <property type="evidence" value="ECO:0007669"/>
    <property type="project" value="UniProtKB-KW"/>
</dbReference>
<reference evidence="11 12" key="2">
    <citation type="journal article" date="2021" name="J. Hered.">
        <title>Feather Gene Expression Elucidates the Developmental Basis of Plumage Iridescence in African Starlings.</title>
        <authorList>
            <person name="Rubenstein D.R."/>
            <person name="Corvelo A."/>
            <person name="MacManes M.D."/>
            <person name="Maia R."/>
            <person name="Narzisi G."/>
            <person name="Rousaki A."/>
            <person name="Vandenabeele P."/>
            <person name="Shawkey M.D."/>
            <person name="Solomon J."/>
        </authorList>
    </citation>
    <scope>NUCLEOTIDE SEQUENCE [LARGE SCALE GENOMIC DNA]</scope>
    <source>
        <strain evidence="11">SS15</strain>
    </source>
</reference>
<evidence type="ECO:0000256" key="4">
    <source>
        <dbReference type="ARBA" id="ARBA00022723"/>
    </source>
</evidence>
<proteinExistence type="inferred from homology"/>
<evidence type="ECO:0000259" key="9">
    <source>
        <dbReference type="SMART" id="SM00892"/>
    </source>
</evidence>
<dbReference type="InterPro" id="IPR044929">
    <property type="entry name" value="DNA/RNA_non-sp_Endonuclease_sf"/>
</dbReference>
<dbReference type="EMBL" id="JADDUC010001416">
    <property type="protein sequence ID" value="KAG0112736.1"/>
    <property type="molecule type" value="Genomic_DNA"/>
</dbReference>
<evidence type="ECO:0000313" key="11">
    <source>
        <dbReference type="EMBL" id="KAI1239528.1"/>
    </source>
</evidence>
<feature type="domain" description="DNA/RNA non-specific endonuclease/pyrophosphatase/phosphodiesterase" evidence="9">
    <location>
        <begin position="202"/>
        <end position="359"/>
    </location>
</feature>
<dbReference type="AlphaFoldDB" id="A0A835ND02"/>
<evidence type="ECO:0000256" key="7">
    <source>
        <dbReference type="SAM" id="Coils"/>
    </source>
</evidence>
<keyword evidence="3" id="KW-0540">Nuclease</keyword>
<dbReference type="Pfam" id="PF01223">
    <property type="entry name" value="Endonuclease_NS"/>
    <property type="match status" value="2"/>
</dbReference>
<dbReference type="OrthoDB" id="9219037at2759"/>
<reference evidence="11" key="3">
    <citation type="submission" date="2022-01" db="EMBL/GenBank/DDBJ databases">
        <authorList>
            <person name="Rubenstein D.R."/>
        </authorList>
    </citation>
    <scope>NUCLEOTIDE SEQUENCE</scope>
    <source>
        <strain evidence="11">SS15</strain>
        <tissue evidence="11">Liver</tissue>
    </source>
</reference>
<keyword evidence="5" id="KW-0255">Endonuclease</keyword>
<evidence type="ECO:0000313" key="10">
    <source>
        <dbReference type="EMBL" id="KAG0112736.1"/>
    </source>
</evidence>
<dbReference type="PANTHER" id="PTHR21472:SF26">
    <property type="entry name" value="ENDONUCLEASE DOMAIN CONTAINING 1"/>
    <property type="match status" value="1"/>
</dbReference>
<dbReference type="InterPro" id="IPR020821">
    <property type="entry name" value="ENPP1-3/EXOG-like_nuc-like"/>
</dbReference>
<dbReference type="GO" id="GO:0046872">
    <property type="term" value="F:metal ion binding"/>
    <property type="evidence" value="ECO:0007669"/>
    <property type="project" value="UniProtKB-KW"/>
</dbReference>
<dbReference type="InterPro" id="IPR001604">
    <property type="entry name" value="Endo_G_ENPP1-like_dom"/>
</dbReference>
<dbReference type="InterPro" id="IPR044925">
    <property type="entry name" value="His-Me_finger_sf"/>
</dbReference>
<reference evidence="10" key="1">
    <citation type="submission" date="2020-10" db="EMBL/GenBank/DDBJ databases">
        <title>Feather gene expression reveals the developmental basis of iridescence in African starlings.</title>
        <authorList>
            <person name="Rubenstein D.R."/>
        </authorList>
    </citation>
    <scope>NUCLEOTIDE SEQUENCE</scope>
    <source>
        <strain evidence="10">SS15</strain>
        <tissue evidence="10">Liver</tissue>
    </source>
</reference>
<evidence type="ECO:0000259" key="8">
    <source>
        <dbReference type="SMART" id="SM00477"/>
    </source>
</evidence>
<dbReference type="Gene3D" id="3.40.570.10">
    <property type="entry name" value="Extracellular Endonuclease, subunit A"/>
    <property type="match status" value="3"/>
</dbReference>
<feature type="non-terminal residue" evidence="10">
    <location>
        <position position="386"/>
    </location>
</feature>
<comment type="similarity">
    <text evidence="2">Belongs to the DNA/RNA non-specific endonuclease family.</text>
</comment>
<dbReference type="PANTHER" id="PTHR21472">
    <property type="entry name" value="ENDONUCLEASE DOMAIN-CONTAINING 1 PROTEIN ENDOD1"/>
    <property type="match status" value="1"/>
</dbReference>
<feature type="domain" description="DNA/RNA non-specific endonuclease/pyrophosphatase/phosphodiesterase" evidence="9">
    <location>
        <begin position="17"/>
        <end position="198"/>
    </location>
</feature>
<evidence type="ECO:0008006" key="13">
    <source>
        <dbReference type="Google" id="ProtNLM"/>
    </source>
</evidence>
<keyword evidence="5" id="KW-0378">Hydrolase</keyword>
<dbReference type="SMART" id="SM00892">
    <property type="entry name" value="Endonuclease_NS"/>
    <property type="match status" value="2"/>
</dbReference>
<accession>A0A835ND02</accession>
<comment type="caution">
    <text evidence="10">The sequence shown here is derived from an EMBL/GenBank/DDBJ whole genome shotgun (WGS) entry which is preliminary data.</text>
</comment>
<keyword evidence="4" id="KW-0479">Metal-binding</keyword>
<evidence type="ECO:0000256" key="3">
    <source>
        <dbReference type="ARBA" id="ARBA00022722"/>
    </source>
</evidence>
<evidence type="ECO:0000256" key="6">
    <source>
        <dbReference type="ARBA" id="ARBA00022842"/>
    </source>
</evidence>
<keyword evidence="12" id="KW-1185">Reference proteome</keyword>
<name>A0A835ND02_9PASS</name>
<evidence type="ECO:0000313" key="12">
    <source>
        <dbReference type="Proteomes" id="UP000618051"/>
    </source>
</evidence>